<comment type="caution">
    <text evidence="8">The sequence shown here is derived from an EMBL/GenBank/DDBJ whole genome shotgun (WGS) entry which is preliminary data.</text>
</comment>
<dbReference type="Proteomes" id="UP000233551">
    <property type="component" value="Unassembled WGS sequence"/>
</dbReference>
<organism evidence="8 9">
    <name type="scientific">Punica granatum</name>
    <name type="common">Pomegranate</name>
    <dbReference type="NCBI Taxonomy" id="22663"/>
    <lineage>
        <taxon>Eukaryota</taxon>
        <taxon>Viridiplantae</taxon>
        <taxon>Streptophyta</taxon>
        <taxon>Embryophyta</taxon>
        <taxon>Tracheophyta</taxon>
        <taxon>Spermatophyta</taxon>
        <taxon>Magnoliopsida</taxon>
        <taxon>eudicotyledons</taxon>
        <taxon>Gunneridae</taxon>
        <taxon>Pentapetalae</taxon>
        <taxon>rosids</taxon>
        <taxon>malvids</taxon>
        <taxon>Myrtales</taxon>
        <taxon>Lythraceae</taxon>
        <taxon>Punica</taxon>
    </lineage>
</organism>
<dbReference type="EMBL" id="PGOL01001537">
    <property type="protein sequence ID" value="PKI57030.1"/>
    <property type="molecule type" value="Genomic_DNA"/>
</dbReference>
<evidence type="ECO:0000256" key="2">
    <source>
        <dbReference type="ARBA" id="ARBA00022692"/>
    </source>
</evidence>
<comment type="subcellular location">
    <subcellularLocation>
        <location evidence="1">Membrane</location>
        <topology evidence="1">Single-pass type I membrane protein</topology>
    </subcellularLocation>
</comment>
<keyword evidence="9" id="KW-1185">Reference proteome</keyword>
<evidence type="ECO:0000313" key="8">
    <source>
        <dbReference type="EMBL" id="PKI57030.1"/>
    </source>
</evidence>
<keyword evidence="5" id="KW-0472">Membrane</keyword>
<proteinExistence type="predicted"/>
<evidence type="ECO:0000256" key="1">
    <source>
        <dbReference type="ARBA" id="ARBA00004479"/>
    </source>
</evidence>
<protein>
    <submittedName>
        <fullName evidence="8">Uncharacterized protein</fullName>
    </submittedName>
</protein>
<dbReference type="Gene3D" id="3.80.10.10">
    <property type="entry name" value="Ribonuclease Inhibitor"/>
    <property type="match status" value="1"/>
</dbReference>
<keyword evidence="2" id="KW-0812">Transmembrane</keyword>
<evidence type="ECO:0000256" key="7">
    <source>
        <dbReference type="ARBA" id="ARBA00023180"/>
    </source>
</evidence>
<evidence type="ECO:0000256" key="3">
    <source>
        <dbReference type="ARBA" id="ARBA00022729"/>
    </source>
</evidence>
<dbReference type="AlphaFoldDB" id="A0A2I0JM99"/>
<dbReference type="InterPro" id="IPR032675">
    <property type="entry name" value="LRR_dom_sf"/>
</dbReference>
<keyword evidence="3" id="KW-0732">Signal</keyword>
<name>A0A2I0JM99_PUNGR</name>
<dbReference type="InterPro" id="IPR001611">
    <property type="entry name" value="Leu-rich_rpt"/>
</dbReference>
<keyword evidence="7" id="KW-0325">Glycoprotein</keyword>
<gene>
    <name evidence="8" type="ORF">CRG98_022534</name>
</gene>
<reference evidence="8 9" key="1">
    <citation type="submission" date="2017-11" db="EMBL/GenBank/DDBJ databases">
        <title>De-novo sequencing of pomegranate (Punica granatum L.) genome.</title>
        <authorList>
            <person name="Akparov Z."/>
            <person name="Amiraslanov A."/>
            <person name="Hajiyeva S."/>
            <person name="Abbasov M."/>
            <person name="Kaur K."/>
            <person name="Hamwieh A."/>
            <person name="Solovyev V."/>
            <person name="Salamov A."/>
            <person name="Braich B."/>
            <person name="Kosarev P."/>
            <person name="Mahmoud A."/>
            <person name="Hajiyev E."/>
            <person name="Babayeva S."/>
            <person name="Izzatullayeva V."/>
            <person name="Mammadov A."/>
            <person name="Mammadov A."/>
            <person name="Sharifova S."/>
            <person name="Ojaghi J."/>
            <person name="Eynullazada K."/>
            <person name="Bayramov B."/>
            <person name="Abdulazimova A."/>
            <person name="Shahmuradov I."/>
        </authorList>
    </citation>
    <scope>NUCLEOTIDE SEQUENCE [LARGE SCALE GENOMIC DNA]</scope>
    <source>
        <strain evidence="9">cv. AG2017</strain>
        <tissue evidence="8">Leaf</tissue>
    </source>
</reference>
<keyword evidence="6" id="KW-0675">Receptor</keyword>
<dbReference type="STRING" id="22663.A0A2I0JM99"/>
<dbReference type="InterPro" id="IPR046956">
    <property type="entry name" value="RLP23-like"/>
</dbReference>
<keyword evidence="4" id="KW-1133">Transmembrane helix</keyword>
<evidence type="ECO:0000313" key="9">
    <source>
        <dbReference type="Proteomes" id="UP000233551"/>
    </source>
</evidence>
<dbReference type="SUPFAM" id="SSF52058">
    <property type="entry name" value="L domain-like"/>
    <property type="match status" value="1"/>
</dbReference>
<dbReference type="GO" id="GO:0016020">
    <property type="term" value="C:membrane"/>
    <property type="evidence" value="ECO:0007669"/>
    <property type="project" value="UniProtKB-SubCell"/>
</dbReference>
<sequence length="166" mass="18276">MISGEKSLEISDLKKLESFDLSINQLSGPIPRGLSELSFLSYLNLSFNQLSGPIPSGAQLSTFTNESYLGNGALCGPPLSKNCSGDHGQSDDINKQHGDDSAVAKRALTMGCDRPHHEFVGALDIEWSRELLMSALSFDSLFRGLIMLPFVKPPRCFINQRYQLLR</sequence>
<dbReference type="Pfam" id="PF00560">
    <property type="entry name" value="LRR_1"/>
    <property type="match status" value="2"/>
</dbReference>
<evidence type="ECO:0000256" key="6">
    <source>
        <dbReference type="ARBA" id="ARBA00023170"/>
    </source>
</evidence>
<evidence type="ECO:0000256" key="4">
    <source>
        <dbReference type="ARBA" id="ARBA00022989"/>
    </source>
</evidence>
<evidence type="ECO:0000256" key="5">
    <source>
        <dbReference type="ARBA" id="ARBA00023136"/>
    </source>
</evidence>
<accession>A0A2I0JM99</accession>
<dbReference type="PANTHER" id="PTHR48063">
    <property type="entry name" value="LRR RECEPTOR-LIKE KINASE"/>
    <property type="match status" value="1"/>
</dbReference>
<dbReference type="PANTHER" id="PTHR48063:SF112">
    <property type="entry name" value="RECEPTOR LIKE PROTEIN 30-LIKE"/>
    <property type="match status" value="1"/>
</dbReference>